<evidence type="ECO:0000313" key="3">
    <source>
        <dbReference type="Proteomes" id="UP001185331"/>
    </source>
</evidence>
<organism evidence="2 3">
    <name type="scientific">Deinococcus soli</name>
    <name type="common">ex Cha et al. 2016</name>
    <dbReference type="NCBI Taxonomy" id="1309411"/>
    <lineage>
        <taxon>Bacteria</taxon>
        <taxon>Thermotogati</taxon>
        <taxon>Deinococcota</taxon>
        <taxon>Deinococci</taxon>
        <taxon>Deinococcales</taxon>
        <taxon>Deinococcaceae</taxon>
        <taxon>Deinococcus</taxon>
    </lineage>
</organism>
<feature type="chain" id="PRO_5042109950" evidence="1">
    <location>
        <begin position="27"/>
        <end position="317"/>
    </location>
</feature>
<proteinExistence type="predicted"/>
<accession>A0AAE4BP09</accession>
<dbReference type="AlphaFoldDB" id="A0AAE4BP09"/>
<evidence type="ECO:0000313" key="2">
    <source>
        <dbReference type="EMBL" id="MDR6219291.1"/>
    </source>
</evidence>
<feature type="signal peptide" evidence="1">
    <location>
        <begin position="1"/>
        <end position="26"/>
    </location>
</feature>
<protein>
    <submittedName>
        <fullName evidence="2">Uncharacterized protein</fullName>
    </submittedName>
</protein>
<reference evidence="2" key="1">
    <citation type="submission" date="2023-07" db="EMBL/GenBank/DDBJ databases">
        <title>Sorghum-associated microbial communities from plants grown in Nebraska, USA.</title>
        <authorList>
            <person name="Schachtman D."/>
        </authorList>
    </citation>
    <scope>NUCLEOTIDE SEQUENCE</scope>
    <source>
        <strain evidence="2">BE330</strain>
    </source>
</reference>
<sequence length="317" mass="33135">MRLPAPALLTATLTAAGLALTGLASAQTAPAGGVQLPADYFGRFGSTQLVASTTEGFGVRSLPLPLTADLRLTLVKAPTYTDYGLSAQLGSLYAAAGVFYNVPRAELTSAPASGLQWSGVVQGGASHSRFSVGYATQVDGGKVRFLNNVGVAQQGGVTAPYTQSEVSAAYGRTFDRVNTAVYSTARMYAFPVQGKAQGSLDVTLALNAPLAQGLTLDASHFERFTVGEVAIPDFGLGRYESSAATLTYRVPGQEGFGVGALRSRTSRDWTNRVTTTDGDLLLNVGLPVLLGGSVGYEWHDAAPTANRWRFGVSTMPR</sequence>
<comment type="caution">
    <text evidence="2">The sequence shown here is derived from an EMBL/GenBank/DDBJ whole genome shotgun (WGS) entry which is preliminary data.</text>
</comment>
<name>A0AAE4BP09_9DEIO</name>
<dbReference type="RefSeq" id="WP_309948287.1">
    <property type="nucleotide sequence ID" value="NZ_JAVDTP010000006.1"/>
</dbReference>
<dbReference type="EMBL" id="JAVDQK010000006">
    <property type="protein sequence ID" value="MDR6219291.1"/>
    <property type="molecule type" value="Genomic_DNA"/>
</dbReference>
<dbReference type="Proteomes" id="UP001185331">
    <property type="component" value="Unassembled WGS sequence"/>
</dbReference>
<keyword evidence="1" id="KW-0732">Signal</keyword>
<evidence type="ECO:0000256" key="1">
    <source>
        <dbReference type="SAM" id="SignalP"/>
    </source>
</evidence>
<gene>
    <name evidence="2" type="ORF">J2Y00_002888</name>
</gene>